<dbReference type="PANTHER" id="PTHR11946">
    <property type="entry name" value="VALYL-TRNA SYNTHETASES"/>
    <property type="match status" value="1"/>
</dbReference>
<evidence type="ECO:0000256" key="8">
    <source>
        <dbReference type="ARBA" id="ARBA00029936"/>
    </source>
</evidence>
<dbReference type="Gene3D" id="3.90.740.10">
    <property type="entry name" value="Valyl/Leucyl/Isoleucyl-tRNA synthetase, editing domain"/>
    <property type="match status" value="2"/>
</dbReference>
<dbReference type="SUPFAM" id="SSF50677">
    <property type="entry name" value="ValRS/IleRS/LeuRS editing domain"/>
    <property type="match status" value="1"/>
</dbReference>
<evidence type="ECO:0000259" key="14">
    <source>
        <dbReference type="Pfam" id="PF08264"/>
    </source>
</evidence>
<dbReference type="Proteomes" id="UP001363151">
    <property type="component" value="Unassembled WGS sequence"/>
</dbReference>
<dbReference type="InterPro" id="IPR002300">
    <property type="entry name" value="aa-tRNA-synth_Ia"/>
</dbReference>
<evidence type="ECO:0000259" key="13">
    <source>
        <dbReference type="Pfam" id="PF00133"/>
    </source>
</evidence>
<dbReference type="InterPro" id="IPR009008">
    <property type="entry name" value="Val/Leu/Ile-tRNA-synth_edit"/>
</dbReference>
<dbReference type="Gene3D" id="1.10.287.380">
    <property type="entry name" value="Valyl-tRNA synthetase, C-terminal domain"/>
    <property type="match status" value="1"/>
</dbReference>
<dbReference type="NCBIfam" id="TIGR00422">
    <property type="entry name" value="valS"/>
    <property type="match status" value="1"/>
</dbReference>
<dbReference type="CDD" id="cd00817">
    <property type="entry name" value="ValRS_core"/>
    <property type="match status" value="1"/>
</dbReference>
<dbReference type="InterPro" id="IPR010978">
    <property type="entry name" value="tRNA-bd_arm"/>
</dbReference>
<dbReference type="SUPFAM" id="SSF47323">
    <property type="entry name" value="Anticodon-binding domain of a subclass of class I aminoacyl-tRNA synthetases"/>
    <property type="match status" value="1"/>
</dbReference>
<dbReference type="InterPro" id="IPR033705">
    <property type="entry name" value="Anticodon_Ia_Val"/>
</dbReference>
<dbReference type="InterPro" id="IPR014729">
    <property type="entry name" value="Rossmann-like_a/b/a_fold"/>
</dbReference>
<evidence type="ECO:0000256" key="5">
    <source>
        <dbReference type="ARBA" id="ARBA00022840"/>
    </source>
</evidence>
<evidence type="ECO:0000259" key="15">
    <source>
        <dbReference type="Pfam" id="PF10458"/>
    </source>
</evidence>
<evidence type="ECO:0000256" key="10">
    <source>
        <dbReference type="RuleBase" id="RU363035"/>
    </source>
</evidence>
<evidence type="ECO:0000256" key="11">
    <source>
        <dbReference type="SAM" id="Coils"/>
    </source>
</evidence>
<feature type="domain" description="Aminoacyl-tRNA synthetase class Ia" evidence="13">
    <location>
        <begin position="69"/>
        <end position="623"/>
    </location>
</feature>
<dbReference type="EC" id="6.1.1.9" evidence="2"/>
<gene>
    <name evidence="16" type="ORF">SO694_00171021</name>
</gene>
<dbReference type="Pfam" id="PF00133">
    <property type="entry name" value="tRNA-synt_1"/>
    <property type="match status" value="1"/>
</dbReference>
<evidence type="ECO:0000256" key="3">
    <source>
        <dbReference type="ARBA" id="ARBA00022598"/>
    </source>
</evidence>
<dbReference type="PRINTS" id="PR00986">
    <property type="entry name" value="TRNASYNTHVAL"/>
</dbReference>
<evidence type="ECO:0000256" key="2">
    <source>
        <dbReference type="ARBA" id="ARBA00013169"/>
    </source>
</evidence>
<comment type="similarity">
    <text evidence="1 10">Belongs to the class-I aminoacyl-tRNA synthetase family.</text>
</comment>
<feature type="domain" description="Methionyl/Valyl/Leucyl/Isoleucyl-tRNA synthetase anticodon-binding" evidence="14">
    <location>
        <begin position="672"/>
        <end position="815"/>
    </location>
</feature>
<dbReference type="InterPro" id="IPR019499">
    <property type="entry name" value="Val-tRNA_synth_tRNA-bd"/>
</dbReference>
<dbReference type="InterPro" id="IPR001412">
    <property type="entry name" value="aa-tRNA-synth_I_CS"/>
</dbReference>
<comment type="caution">
    <text evidence="16">The sequence shown here is derived from an EMBL/GenBank/DDBJ whole genome shotgun (WGS) entry which is preliminary data.</text>
</comment>
<dbReference type="InterPro" id="IPR037118">
    <property type="entry name" value="Val-tRNA_synth_C_sf"/>
</dbReference>
<dbReference type="SUPFAM" id="SSF46589">
    <property type="entry name" value="tRNA-binding arm"/>
    <property type="match status" value="1"/>
</dbReference>
<evidence type="ECO:0000256" key="4">
    <source>
        <dbReference type="ARBA" id="ARBA00022741"/>
    </source>
</evidence>
<dbReference type="EMBL" id="JBBJCI010000177">
    <property type="protein sequence ID" value="KAK7241590.1"/>
    <property type="molecule type" value="Genomic_DNA"/>
</dbReference>
<evidence type="ECO:0000256" key="6">
    <source>
        <dbReference type="ARBA" id="ARBA00022917"/>
    </source>
</evidence>
<keyword evidence="7 10" id="KW-0030">Aminoacyl-tRNA synthetase</keyword>
<comment type="catalytic activity">
    <reaction evidence="9">
        <text>tRNA(Val) + L-valine + ATP = L-valyl-tRNA(Val) + AMP + diphosphate</text>
        <dbReference type="Rhea" id="RHEA:10704"/>
        <dbReference type="Rhea" id="RHEA-COMP:9672"/>
        <dbReference type="Rhea" id="RHEA-COMP:9708"/>
        <dbReference type="ChEBI" id="CHEBI:30616"/>
        <dbReference type="ChEBI" id="CHEBI:33019"/>
        <dbReference type="ChEBI" id="CHEBI:57762"/>
        <dbReference type="ChEBI" id="CHEBI:78442"/>
        <dbReference type="ChEBI" id="CHEBI:78537"/>
        <dbReference type="ChEBI" id="CHEBI:456215"/>
        <dbReference type="EC" id="6.1.1.9"/>
    </reaction>
</comment>
<dbReference type="Pfam" id="PF08264">
    <property type="entry name" value="Anticodon_1"/>
    <property type="match status" value="1"/>
</dbReference>
<dbReference type="Gene3D" id="1.10.730.10">
    <property type="entry name" value="Isoleucyl-tRNA Synthetase, Domain 1"/>
    <property type="match status" value="1"/>
</dbReference>
<proteinExistence type="inferred from homology"/>
<keyword evidence="11" id="KW-0175">Coiled coil</keyword>
<protein>
    <recommendedName>
        <fullName evidence="2">valine--tRNA ligase</fullName>
        <ecNumber evidence="2">6.1.1.9</ecNumber>
    </recommendedName>
    <alternativeName>
        <fullName evidence="8">Valyl-tRNA synthetase</fullName>
    </alternativeName>
</protein>
<evidence type="ECO:0000256" key="1">
    <source>
        <dbReference type="ARBA" id="ARBA00005594"/>
    </source>
</evidence>
<keyword evidence="4 10" id="KW-0547">Nucleotide-binding</keyword>
<dbReference type="InterPro" id="IPR013155">
    <property type="entry name" value="M/V/L/I-tRNA-synth_anticd-bd"/>
</dbReference>
<feature type="domain" description="Valyl-tRNA synthetase tRNA-binding arm" evidence="15">
    <location>
        <begin position="887"/>
        <end position="951"/>
    </location>
</feature>
<name>A0ABR1FZ89_AURAN</name>
<dbReference type="PROSITE" id="PS00178">
    <property type="entry name" value="AA_TRNA_LIGASE_I"/>
    <property type="match status" value="1"/>
</dbReference>
<dbReference type="CDD" id="cd07962">
    <property type="entry name" value="Anticodon_Ia_Val"/>
    <property type="match status" value="1"/>
</dbReference>
<dbReference type="PANTHER" id="PTHR11946:SF93">
    <property type="entry name" value="VALINE--TRNA LIGASE, CHLOROPLASTIC_MITOCHONDRIAL 2"/>
    <property type="match status" value="1"/>
</dbReference>
<dbReference type="InterPro" id="IPR009080">
    <property type="entry name" value="tRNAsynth_Ia_anticodon-bd"/>
</dbReference>
<feature type="compositionally biased region" description="Low complexity" evidence="12">
    <location>
        <begin position="18"/>
        <end position="38"/>
    </location>
</feature>
<evidence type="ECO:0000313" key="17">
    <source>
        <dbReference type="Proteomes" id="UP001363151"/>
    </source>
</evidence>
<feature type="region of interest" description="Disordered" evidence="12">
    <location>
        <begin position="18"/>
        <end position="42"/>
    </location>
</feature>
<organism evidence="16 17">
    <name type="scientific">Aureococcus anophagefferens</name>
    <name type="common">Harmful bloom alga</name>
    <dbReference type="NCBI Taxonomy" id="44056"/>
    <lineage>
        <taxon>Eukaryota</taxon>
        <taxon>Sar</taxon>
        <taxon>Stramenopiles</taxon>
        <taxon>Ochrophyta</taxon>
        <taxon>Pelagophyceae</taxon>
        <taxon>Pelagomonadales</taxon>
        <taxon>Pelagomonadaceae</taxon>
        <taxon>Aureococcus</taxon>
    </lineage>
</organism>
<sequence length="955" mass="105024">MVLLAFAARGARALRSGGGARARLPSLRSPRPSLGPRRTSTLDQPAVRPFLGAGEALPSKYDFSTEGSLYAWWEAQGLFEPSDAEHPRGAYTCPMPPPNVTGRLHLGHAMFVALQDILARFHRARGRPTLWLPGTDHAGIATQLLVERALASEGSPTRAELGRDKFLERVWRWKDENGGAITSQMRRLGASADWSREKFTLDDDMSRAVTEAFVRLHEKGLVYRGSRMVNWSPNLGTAVSDLEVEFEEREGLLYYFKYGVAGSDDFLPVATSRPETILGDTAVCVNPADDRYAHLVGKECVVPMSGGRTVPILADDYVDIEFGTGALKVTPGHDANDYEIGLRQDLPVINILNGDGTLNDNGGAYAGLDRFACRKQIWADMDEAGLVIKTEKYASRVPISQRGGEVIEPLVSTQWFVNTTVMGARGVDAVRNGDIKIVPKRFEKEWYNWLENIQDWCVSRQLWWGHQIPVWYAAGHDGYFCARSEDDARAQARAAGVDDGTALTRDPDVLDTWFSSGLWPFATVGWPDATPDFSKFYPATCLETGYDILFFWVARMVMMGLEFTGESPFEVIYMHGLVRDKNNEKMSKTKGNVVDPLDVVDEFGADALRFSLVTGVTPGQDVPLSMDKVKENRNFCNKIWNAARFLEPKLAGATPSDGPIQAAELAAMPVFERYIVSKAHECAEASAAALEDYAIGDAGRRAYEFFYNEFADWYVEVSKTRSGDDAEASQRALAYAFEVCLKLIHPFMPHVTEFLWQKLYNGAGDERAALMAAPYPALEGAALAFDESAVRLMESWKGLVRALRNIRAEYGIEPAVKTGPTIVCEDAALADLITSELKALALLSKVDPDRVAVVAAKADANIDADAVQLVVADGLEVYLPQADLAKDVAKELDRLGRQAEKLAKDIAGLEGRLKNPGFADKAPPKVVDETRAQLAEKVEQKATLDASIADLEASK</sequence>
<dbReference type="SUPFAM" id="SSF52374">
    <property type="entry name" value="Nucleotidylyl transferase"/>
    <property type="match status" value="1"/>
</dbReference>
<keyword evidence="17" id="KW-1185">Reference proteome</keyword>
<accession>A0ABR1FZ89</accession>
<evidence type="ECO:0000256" key="12">
    <source>
        <dbReference type="SAM" id="MobiDB-lite"/>
    </source>
</evidence>
<keyword evidence="5 10" id="KW-0067">ATP-binding</keyword>
<evidence type="ECO:0000256" key="7">
    <source>
        <dbReference type="ARBA" id="ARBA00023146"/>
    </source>
</evidence>
<dbReference type="InterPro" id="IPR002303">
    <property type="entry name" value="Valyl-tRNA_ligase"/>
</dbReference>
<dbReference type="HAMAP" id="MF_02004">
    <property type="entry name" value="Val_tRNA_synth_type1"/>
    <property type="match status" value="1"/>
</dbReference>
<reference evidence="16 17" key="1">
    <citation type="submission" date="2024-03" db="EMBL/GenBank/DDBJ databases">
        <title>Aureococcus anophagefferens CCMP1851 and Kratosvirus quantuckense: Draft genome of a second virus-susceptible host strain in the model system.</title>
        <authorList>
            <person name="Chase E."/>
            <person name="Truchon A.R."/>
            <person name="Schepens W."/>
            <person name="Wilhelm S.W."/>
        </authorList>
    </citation>
    <scope>NUCLEOTIDE SEQUENCE [LARGE SCALE GENOMIC DNA]</scope>
    <source>
        <strain evidence="16 17">CCMP1851</strain>
    </source>
</reference>
<evidence type="ECO:0000256" key="9">
    <source>
        <dbReference type="ARBA" id="ARBA00047552"/>
    </source>
</evidence>
<keyword evidence="6 10" id="KW-0648">Protein biosynthesis</keyword>
<keyword evidence="3 10" id="KW-0436">Ligase</keyword>
<dbReference type="Pfam" id="PF10458">
    <property type="entry name" value="Val_tRNA-synt_C"/>
    <property type="match status" value="1"/>
</dbReference>
<dbReference type="NCBIfam" id="NF004349">
    <property type="entry name" value="PRK05729.1"/>
    <property type="match status" value="1"/>
</dbReference>
<feature type="coiled-coil region" evidence="11">
    <location>
        <begin position="885"/>
        <end position="912"/>
    </location>
</feature>
<evidence type="ECO:0000313" key="16">
    <source>
        <dbReference type="EMBL" id="KAK7241590.1"/>
    </source>
</evidence>
<dbReference type="Gene3D" id="3.40.50.620">
    <property type="entry name" value="HUPs"/>
    <property type="match status" value="2"/>
</dbReference>